<dbReference type="PROSITE" id="PS00211">
    <property type="entry name" value="ABC_TRANSPORTER_1"/>
    <property type="match status" value="1"/>
</dbReference>
<evidence type="ECO:0000256" key="3">
    <source>
        <dbReference type="ARBA" id="ARBA00020019"/>
    </source>
</evidence>
<dbReference type="RefSeq" id="WP_167298486.1">
    <property type="nucleotide sequence ID" value="NZ_JAASQV010000001.1"/>
</dbReference>
<organism evidence="12 13">
    <name type="scientific">Sphingomonas leidyi</name>
    <dbReference type="NCBI Taxonomy" id="68569"/>
    <lineage>
        <taxon>Bacteria</taxon>
        <taxon>Pseudomonadati</taxon>
        <taxon>Pseudomonadota</taxon>
        <taxon>Alphaproteobacteria</taxon>
        <taxon>Sphingomonadales</taxon>
        <taxon>Sphingomonadaceae</taxon>
        <taxon>Sphingomonas</taxon>
    </lineage>
</organism>
<dbReference type="SUPFAM" id="SSF55021">
    <property type="entry name" value="ACT-like"/>
    <property type="match status" value="1"/>
</dbReference>
<comment type="function">
    <text evidence="1">Part of the ABC transporter FtsEX involved in cellular division. Important for assembly or stability of the septal ring.</text>
</comment>
<dbReference type="GO" id="GO:0016887">
    <property type="term" value="F:ATP hydrolysis activity"/>
    <property type="evidence" value="ECO:0007669"/>
    <property type="project" value="InterPro"/>
</dbReference>
<evidence type="ECO:0000256" key="4">
    <source>
        <dbReference type="ARBA" id="ARBA00022448"/>
    </source>
</evidence>
<evidence type="ECO:0000256" key="8">
    <source>
        <dbReference type="ARBA" id="ARBA00022967"/>
    </source>
</evidence>
<dbReference type="InterPro" id="IPR003439">
    <property type="entry name" value="ABC_transporter-like_ATP-bd"/>
</dbReference>
<dbReference type="GO" id="GO:0005886">
    <property type="term" value="C:plasma membrane"/>
    <property type="evidence" value="ECO:0007669"/>
    <property type="project" value="UniProtKB-ARBA"/>
</dbReference>
<dbReference type="FunFam" id="3.40.50.300:FF:000056">
    <property type="entry name" value="Cell division ATP-binding protein FtsE"/>
    <property type="match status" value="1"/>
</dbReference>
<keyword evidence="6" id="KW-0547">Nucleotide-binding</keyword>
<dbReference type="GO" id="GO:0006865">
    <property type="term" value="P:amino acid transport"/>
    <property type="evidence" value="ECO:0007669"/>
    <property type="project" value="UniProtKB-KW"/>
</dbReference>
<dbReference type="SMART" id="SM00382">
    <property type="entry name" value="AAA"/>
    <property type="match status" value="1"/>
</dbReference>
<dbReference type="Pfam" id="PF00005">
    <property type="entry name" value="ABC_tran"/>
    <property type="match status" value="1"/>
</dbReference>
<evidence type="ECO:0000256" key="10">
    <source>
        <dbReference type="ARBA" id="ARBA00023136"/>
    </source>
</evidence>
<dbReference type="InterPro" id="IPR041701">
    <property type="entry name" value="MetN_ABC"/>
</dbReference>
<dbReference type="InterPro" id="IPR003593">
    <property type="entry name" value="AAA+_ATPase"/>
</dbReference>
<dbReference type="GO" id="GO:0005524">
    <property type="term" value="F:ATP binding"/>
    <property type="evidence" value="ECO:0007669"/>
    <property type="project" value="UniProtKB-KW"/>
</dbReference>
<dbReference type="Gene3D" id="3.40.50.300">
    <property type="entry name" value="P-loop containing nucleotide triphosphate hydrolases"/>
    <property type="match status" value="1"/>
</dbReference>
<dbReference type="PANTHER" id="PTHR43166:SF30">
    <property type="entry name" value="METHIONINE IMPORT ATP-BINDING PROTEIN METN"/>
    <property type="match status" value="1"/>
</dbReference>
<dbReference type="Gene3D" id="3.30.70.260">
    <property type="match status" value="1"/>
</dbReference>
<dbReference type="InterPro" id="IPR017871">
    <property type="entry name" value="ABC_transporter-like_CS"/>
</dbReference>
<protein>
    <recommendedName>
        <fullName evidence="3">Cell division ATP-binding protein FtsE</fullName>
    </recommendedName>
</protein>
<comment type="similarity">
    <text evidence="2">Belongs to the ABC transporter superfamily.</text>
</comment>
<evidence type="ECO:0000313" key="13">
    <source>
        <dbReference type="Proteomes" id="UP000564677"/>
    </source>
</evidence>
<dbReference type="EMBL" id="JAASQV010000001">
    <property type="protein sequence ID" value="NIJ64076.1"/>
    <property type="molecule type" value="Genomic_DNA"/>
</dbReference>
<reference evidence="12 13" key="1">
    <citation type="submission" date="2020-03" db="EMBL/GenBank/DDBJ databases">
        <title>Genomic Encyclopedia of Type Strains, Phase IV (KMG-IV): sequencing the most valuable type-strain genomes for metagenomic binning, comparative biology and taxonomic classification.</title>
        <authorList>
            <person name="Goeker M."/>
        </authorList>
    </citation>
    <scope>NUCLEOTIDE SEQUENCE [LARGE SCALE GENOMIC DNA]</scope>
    <source>
        <strain evidence="12 13">DSM 4733</strain>
    </source>
</reference>
<dbReference type="PANTHER" id="PTHR43166">
    <property type="entry name" value="AMINO ACID IMPORT ATP-BINDING PROTEIN"/>
    <property type="match status" value="1"/>
</dbReference>
<name>A0A7X5ZUH7_9SPHN</name>
<dbReference type="SUPFAM" id="SSF52540">
    <property type="entry name" value="P-loop containing nucleoside triphosphate hydrolases"/>
    <property type="match status" value="1"/>
</dbReference>
<evidence type="ECO:0000256" key="7">
    <source>
        <dbReference type="ARBA" id="ARBA00022840"/>
    </source>
</evidence>
<keyword evidence="5" id="KW-1003">Cell membrane</keyword>
<dbReference type="InterPro" id="IPR050086">
    <property type="entry name" value="MetN_ABC_transporter-like"/>
</dbReference>
<evidence type="ECO:0000256" key="1">
    <source>
        <dbReference type="ARBA" id="ARBA00002579"/>
    </source>
</evidence>
<proteinExistence type="inferred from homology"/>
<comment type="caution">
    <text evidence="12">The sequence shown here is derived from an EMBL/GenBank/DDBJ whole genome shotgun (WGS) entry which is preliminary data.</text>
</comment>
<evidence type="ECO:0000256" key="6">
    <source>
        <dbReference type="ARBA" id="ARBA00022741"/>
    </source>
</evidence>
<keyword evidence="8" id="KW-1278">Translocase</keyword>
<dbReference type="Pfam" id="PF09383">
    <property type="entry name" value="NIL"/>
    <property type="match status" value="1"/>
</dbReference>
<sequence length="322" mass="34101">MIHLENVHKAFANGHAALAGVDLEIARGEVFGIIGRSGAGKSTLVRLLNGLERPTAGKVEIDGIALDGLSGEGLRALRRRVGMIFQNFGLLGSRTIFDNVALPLRIAGADKARIAARVPELLARVGLADHRAKYPAQLSGGQKQRVGIARALATDPDILLCDEATSALDPETTRSILALLGDLNRELGLTIVLITHEMEVVRQVCDRVAVLHAGRVVEAGSVADVFLRPRAAETRALIDEDGEDARPLAFDGPLARLTLQGDAVLQPVLTRIARETGTDFVILDGRIGRLRDASFGQLTLGLSGGNTEAALAALRQHGEVAA</sequence>
<dbReference type="SMART" id="SM00930">
    <property type="entry name" value="NIL"/>
    <property type="match status" value="1"/>
</dbReference>
<evidence type="ECO:0000256" key="9">
    <source>
        <dbReference type="ARBA" id="ARBA00022970"/>
    </source>
</evidence>
<dbReference type="PROSITE" id="PS50893">
    <property type="entry name" value="ABC_TRANSPORTER_2"/>
    <property type="match status" value="1"/>
</dbReference>
<dbReference type="InterPro" id="IPR027417">
    <property type="entry name" value="P-loop_NTPase"/>
</dbReference>
<keyword evidence="9" id="KW-0029">Amino-acid transport</keyword>
<dbReference type="Proteomes" id="UP000564677">
    <property type="component" value="Unassembled WGS sequence"/>
</dbReference>
<evidence type="ECO:0000256" key="2">
    <source>
        <dbReference type="ARBA" id="ARBA00005417"/>
    </source>
</evidence>
<keyword evidence="4" id="KW-0813">Transport</keyword>
<feature type="domain" description="ABC transporter" evidence="11">
    <location>
        <begin position="2"/>
        <end position="238"/>
    </location>
</feature>
<keyword evidence="10" id="KW-0472">Membrane</keyword>
<dbReference type="InterPro" id="IPR045865">
    <property type="entry name" value="ACT-like_dom_sf"/>
</dbReference>
<gene>
    <name evidence="12" type="ORF">FHR20_001007</name>
</gene>
<evidence type="ECO:0000259" key="11">
    <source>
        <dbReference type="PROSITE" id="PS50893"/>
    </source>
</evidence>
<dbReference type="InterPro" id="IPR018449">
    <property type="entry name" value="NIL_domain"/>
</dbReference>
<keyword evidence="13" id="KW-1185">Reference proteome</keyword>
<evidence type="ECO:0000256" key="5">
    <source>
        <dbReference type="ARBA" id="ARBA00022475"/>
    </source>
</evidence>
<keyword evidence="7 12" id="KW-0067">ATP-binding</keyword>
<accession>A0A7X5ZUH7</accession>
<dbReference type="CDD" id="cd03258">
    <property type="entry name" value="ABC_MetN_methionine_transporter"/>
    <property type="match status" value="1"/>
</dbReference>
<evidence type="ECO:0000313" key="12">
    <source>
        <dbReference type="EMBL" id="NIJ64076.1"/>
    </source>
</evidence>
<dbReference type="AlphaFoldDB" id="A0A7X5ZUH7"/>